<evidence type="ECO:0000313" key="3">
    <source>
        <dbReference type="WBParaSite" id="PTRK_0000332100.1"/>
    </source>
</evidence>
<keyword evidence="1" id="KW-1133">Transmembrane helix</keyword>
<keyword evidence="1" id="KW-0812">Transmembrane</keyword>
<protein>
    <submittedName>
        <fullName evidence="3">G_PROTEIN_RECEP_F1_2 domain-containing protein</fullName>
    </submittedName>
</protein>
<keyword evidence="2" id="KW-1185">Reference proteome</keyword>
<dbReference type="PANTHER" id="PTHR40288:SF2">
    <property type="entry name" value="G PROTEIN-COUPLED RECEPTOR-RELATED"/>
    <property type="match status" value="1"/>
</dbReference>
<dbReference type="PANTHER" id="PTHR40288">
    <property type="entry name" value="PROTEIN CBG16535-RELATED"/>
    <property type="match status" value="1"/>
</dbReference>
<sequence>MRLLFCIKISEKNTSIFGCPISNRCLCAFFGLAQFTVIVISFYQHIFSYSRFKEIFHCHSNISINATAEEKFMAYDVIIFDFGLMHRILGTDECVANYLDGGYMRAMWCLEQGTSLIIMTVNLTCLQKYVWLMWPALLMESSYALGMSILTMATAPKILEAIGGLVDKHLALSLSYYLLGFLLNWFFTLIMWHYYWHIEMEYSPPPPIQTRPRVNRRSRASMSSHVAAVLRRSSKSNILLSSVPSIKKDVKINLNDIKKEEENDIPIKYRKSKHINYYCNNIGTHV</sequence>
<evidence type="ECO:0000313" key="2">
    <source>
        <dbReference type="Proteomes" id="UP000038045"/>
    </source>
</evidence>
<feature type="transmembrane region" description="Helical" evidence="1">
    <location>
        <begin position="21"/>
        <end position="43"/>
    </location>
</feature>
<evidence type="ECO:0000256" key="1">
    <source>
        <dbReference type="SAM" id="Phobius"/>
    </source>
</evidence>
<accession>A0A0N4Z807</accession>
<proteinExistence type="predicted"/>
<dbReference type="Proteomes" id="UP000038045">
    <property type="component" value="Unplaced"/>
</dbReference>
<keyword evidence="1" id="KW-0472">Membrane</keyword>
<dbReference type="WBParaSite" id="PTRK_0000332100.1">
    <property type="protein sequence ID" value="PTRK_0000332100.1"/>
    <property type="gene ID" value="PTRK_0000332100"/>
</dbReference>
<organism evidence="2 3">
    <name type="scientific">Parastrongyloides trichosuri</name>
    <name type="common">Possum-specific nematode worm</name>
    <dbReference type="NCBI Taxonomy" id="131310"/>
    <lineage>
        <taxon>Eukaryota</taxon>
        <taxon>Metazoa</taxon>
        <taxon>Ecdysozoa</taxon>
        <taxon>Nematoda</taxon>
        <taxon>Chromadorea</taxon>
        <taxon>Rhabditida</taxon>
        <taxon>Tylenchina</taxon>
        <taxon>Panagrolaimomorpha</taxon>
        <taxon>Strongyloidoidea</taxon>
        <taxon>Strongyloididae</taxon>
        <taxon>Parastrongyloides</taxon>
    </lineage>
</organism>
<name>A0A0N4Z807_PARTI</name>
<feature type="transmembrane region" description="Helical" evidence="1">
    <location>
        <begin position="129"/>
        <end position="153"/>
    </location>
</feature>
<dbReference type="AlphaFoldDB" id="A0A0N4Z807"/>
<feature type="transmembrane region" description="Helical" evidence="1">
    <location>
        <begin position="174"/>
        <end position="196"/>
    </location>
</feature>
<reference evidence="3" key="1">
    <citation type="submission" date="2017-02" db="UniProtKB">
        <authorList>
            <consortium name="WormBaseParasite"/>
        </authorList>
    </citation>
    <scope>IDENTIFICATION</scope>
</reference>